<name>A0A8J7QJB0_9BACT</name>
<dbReference type="Proteomes" id="UP000664417">
    <property type="component" value="Unassembled WGS sequence"/>
</dbReference>
<keyword evidence="1" id="KW-0732">Signal</keyword>
<feature type="chain" id="PRO_5035229939" evidence="1">
    <location>
        <begin position="22"/>
        <end position="156"/>
    </location>
</feature>
<comment type="caution">
    <text evidence="3">The sequence shown here is derived from an EMBL/GenBank/DDBJ whole genome shotgun (WGS) entry which is preliminary data.</text>
</comment>
<evidence type="ECO:0000313" key="4">
    <source>
        <dbReference type="Proteomes" id="UP000664417"/>
    </source>
</evidence>
<dbReference type="SUPFAM" id="SSF54427">
    <property type="entry name" value="NTF2-like"/>
    <property type="match status" value="1"/>
</dbReference>
<organism evidence="3 4">
    <name type="scientific">Acanthopleuribacter pedis</name>
    <dbReference type="NCBI Taxonomy" id="442870"/>
    <lineage>
        <taxon>Bacteria</taxon>
        <taxon>Pseudomonadati</taxon>
        <taxon>Acidobacteriota</taxon>
        <taxon>Holophagae</taxon>
        <taxon>Acanthopleuribacterales</taxon>
        <taxon>Acanthopleuribacteraceae</taxon>
        <taxon>Acanthopleuribacter</taxon>
    </lineage>
</organism>
<proteinExistence type="predicted"/>
<accession>A0A8J7QJB0</accession>
<dbReference type="RefSeq" id="WP_207861839.1">
    <property type="nucleotide sequence ID" value="NZ_JAFREP010000028.1"/>
</dbReference>
<evidence type="ECO:0000313" key="3">
    <source>
        <dbReference type="EMBL" id="MBO1321866.1"/>
    </source>
</evidence>
<protein>
    <submittedName>
        <fullName evidence="3">DUF4440 domain-containing protein</fullName>
    </submittedName>
</protein>
<keyword evidence="4" id="KW-1185">Reference proteome</keyword>
<dbReference type="EMBL" id="JAFREP010000028">
    <property type="protein sequence ID" value="MBO1321866.1"/>
    <property type="molecule type" value="Genomic_DNA"/>
</dbReference>
<sequence>MMSNVKGLWFAICLVGVFAWAQSPSVQDDEARIRAVNKAFLATLKAGDLDAHMALYARDAEVYFPGQKPLFGIDAIRHTRAQNLSQVDLVRGAIFTDRLDIDGGTAYARGRFSYTLRRKEDDAKPWSYSGLFLLILKKQPDGSWKIKVDGGFPSPE</sequence>
<dbReference type="InterPro" id="IPR027843">
    <property type="entry name" value="DUF4440"/>
</dbReference>
<evidence type="ECO:0000259" key="2">
    <source>
        <dbReference type="Pfam" id="PF14534"/>
    </source>
</evidence>
<reference evidence="3" key="1">
    <citation type="submission" date="2021-03" db="EMBL/GenBank/DDBJ databases">
        <authorList>
            <person name="Wang G."/>
        </authorList>
    </citation>
    <scope>NUCLEOTIDE SEQUENCE</scope>
    <source>
        <strain evidence="3">KCTC 12899</strain>
    </source>
</reference>
<evidence type="ECO:0000256" key="1">
    <source>
        <dbReference type="SAM" id="SignalP"/>
    </source>
</evidence>
<feature type="signal peptide" evidence="1">
    <location>
        <begin position="1"/>
        <end position="21"/>
    </location>
</feature>
<dbReference type="Gene3D" id="3.10.450.50">
    <property type="match status" value="1"/>
</dbReference>
<gene>
    <name evidence="3" type="ORF">J3U88_25525</name>
</gene>
<feature type="domain" description="DUF4440" evidence="2">
    <location>
        <begin position="33"/>
        <end position="146"/>
    </location>
</feature>
<dbReference type="InterPro" id="IPR032710">
    <property type="entry name" value="NTF2-like_dom_sf"/>
</dbReference>
<dbReference type="Pfam" id="PF14534">
    <property type="entry name" value="DUF4440"/>
    <property type="match status" value="1"/>
</dbReference>
<dbReference type="AlphaFoldDB" id="A0A8J7QJB0"/>